<evidence type="ECO:0000313" key="2">
    <source>
        <dbReference type="EMBL" id="RPF52210.1"/>
    </source>
</evidence>
<evidence type="ECO:0000256" key="1">
    <source>
        <dbReference type="SAM" id="Phobius"/>
    </source>
</evidence>
<reference evidence="2 3" key="1">
    <citation type="submission" date="2018-11" db="EMBL/GenBank/DDBJ databases">
        <title>Genomic Encyclopedia of Type Strains, Phase IV (KMG-IV): sequencing the most valuable type-strain genomes for metagenomic binning, comparative biology and taxonomic classification.</title>
        <authorList>
            <person name="Goeker M."/>
        </authorList>
    </citation>
    <scope>NUCLEOTIDE SEQUENCE [LARGE SCALE GENOMIC DNA]</scope>
    <source>
        <strain evidence="2 3">DSM 18090</strain>
    </source>
</reference>
<accession>A0A3N5B9R1</accession>
<dbReference type="EMBL" id="RKRF01000010">
    <property type="protein sequence ID" value="RPF52210.1"/>
    <property type="molecule type" value="Genomic_DNA"/>
</dbReference>
<proteinExistence type="predicted"/>
<keyword evidence="1" id="KW-0812">Transmembrane</keyword>
<keyword evidence="3" id="KW-1185">Reference proteome</keyword>
<dbReference type="Proteomes" id="UP000276443">
    <property type="component" value="Unassembled WGS sequence"/>
</dbReference>
<sequence length="210" mass="24644">MNIWVKRGIYILIVAILISITIYQQINLNKYNHWISDDLNDDLAAIGIGINQNTEVLNDIVDQQQLTETQVNELESNYGKIYRMTNLFEFAIRFMGFDSQDFNYTKQSSPWKFASNLSDEAEYMFTSKSNSNEKITLTEEELTIFEGALELHTAWQELVKDYYPKINSEGAHMHFYDDHDGMKKDDDWINFLQDLVDETEEYNLFGVRSE</sequence>
<keyword evidence="1" id="KW-1133">Transmembrane helix</keyword>
<organism evidence="2 3">
    <name type="scientific">Aquisalibacillus elongatus</name>
    <dbReference type="NCBI Taxonomy" id="485577"/>
    <lineage>
        <taxon>Bacteria</taxon>
        <taxon>Bacillati</taxon>
        <taxon>Bacillota</taxon>
        <taxon>Bacilli</taxon>
        <taxon>Bacillales</taxon>
        <taxon>Bacillaceae</taxon>
        <taxon>Aquisalibacillus</taxon>
    </lineage>
</organism>
<comment type="caution">
    <text evidence="2">The sequence shown here is derived from an EMBL/GenBank/DDBJ whole genome shotgun (WGS) entry which is preliminary data.</text>
</comment>
<dbReference type="AlphaFoldDB" id="A0A3N5B9R1"/>
<keyword evidence="1" id="KW-0472">Membrane</keyword>
<gene>
    <name evidence="2" type="ORF">EDC24_2201</name>
</gene>
<name>A0A3N5B9R1_9BACI</name>
<feature type="transmembrane region" description="Helical" evidence="1">
    <location>
        <begin position="7"/>
        <end position="26"/>
    </location>
</feature>
<evidence type="ECO:0000313" key="3">
    <source>
        <dbReference type="Proteomes" id="UP000276443"/>
    </source>
</evidence>
<protein>
    <submittedName>
        <fullName evidence="2">Uncharacterized protein</fullName>
    </submittedName>
</protein>